<evidence type="ECO:0000256" key="1">
    <source>
        <dbReference type="SAM" id="MobiDB-lite"/>
    </source>
</evidence>
<gene>
    <name evidence="2" type="ORF">RCOM_1856790</name>
</gene>
<dbReference type="Proteomes" id="UP000008311">
    <property type="component" value="Unassembled WGS sequence"/>
</dbReference>
<keyword evidence="3" id="KW-1185">Reference proteome</keyword>
<dbReference type="EMBL" id="EQ982983">
    <property type="protein sequence ID" value="EEF24223.1"/>
    <property type="molecule type" value="Genomic_DNA"/>
</dbReference>
<dbReference type="InParanoid" id="B9TIU0"/>
<feature type="region of interest" description="Disordered" evidence="1">
    <location>
        <begin position="52"/>
        <end position="76"/>
    </location>
</feature>
<organism evidence="2 3">
    <name type="scientific">Ricinus communis</name>
    <name type="common">Castor bean</name>
    <dbReference type="NCBI Taxonomy" id="3988"/>
    <lineage>
        <taxon>Eukaryota</taxon>
        <taxon>Viridiplantae</taxon>
        <taxon>Streptophyta</taxon>
        <taxon>Embryophyta</taxon>
        <taxon>Tracheophyta</taxon>
        <taxon>Spermatophyta</taxon>
        <taxon>Magnoliopsida</taxon>
        <taxon>eudicotyledons</taxon>
        <taxon>Gunneridae</taxon>
        <taxon>Pentapetalae</taxon>
        <taxon>rosids</taxon>
        <taxon>fabids</taxon>
        <taxon>Malpighiales</taxon>
        <taxon>Euphorbiaceae</taxon>
        <taxon>Acalyphoideae</taxon>
        <taxon>Acalypheae</taxon>
        <taxon>Ricinus</taxon>
    </lineage>
</organism>
<protein>
    <submittedName>
        <fullName evidence="2">Uncharacterized protein</fullName>
    </submittedName>
</protein>
<accession>B9TIU0</accession>
<feature type="non-terminal residue" evidence="2">
    <location>
        <position position="207"/>
    </location>
</feature>
<dbReference type="AlphaFoldDB" id="B9TIU0"/>
<proteinExistence type="predicted"/>
<sequence length="207" mass="21955">MNDSPRGNHSLYVSLRPAQRLRVQRDFVVAAAVPRQGLAVLRQRAAVHHDTQLAARREVGRQRPAPRGRAGTGRGRGRLQQLLAAPVGADVDHAVDPYRAQRLGMGHVAGDRTDVHAAAPVLGGGQQRVEQIDHPAALACGGVEPGRVGRELGERQVLRVAARAGCHHAGPHAARDEEARCGGRLVVRVAERVGGGPHGGLSELRAD</sequence>
<evidence type="ECO:0000313" key="3">
    <source>
        <dbReference type="Proteomes" id="UP000008311"/>
    </source>
</evidence>
<name>B9TIU0_RICCO</name>
<feature type="compositionally biased region" description="Basic and acidic residues" evidence="1">
    <location>
        <begin position="52"/>
        <end position="61"/>
    </location>
</feature>
<reference evidence="3" key="1">
    <citation type="journal article" date="2010" name="Nat. Biotechnol.">
        <title>Draft genome sequence of the oilseed species Ricinus communis.</title>
        <authorList>
            <person name="Chan A.P."/>
            <person name="Crabtree J."/>
            <person name="Zhao Q."/>
            <person name="Lorenzi H."/>
            <person name="Orvis J."/>
            <person name="Puiu D."/>
            <person name="Melake-Berhan A."/>
            <person name="Jones K.M."/>
            <person name="Redman J."/>
            <person name="Chen G."/>
            <person name="Cahoon E.B."/>
            <person name="Gedil M."/>
            <person name="Stanke M."/>
            <person name="Haas B.J."/>
            <person name="Wortman J.R."/>
            <person name="Fraser-Liggett C.M."/>
            <person name="Ravel J."/>
            <person name="Rabinowicz P.D."/>
        </authorList>
    </citation>
    <scope>NUCLEOTIDE SEQUENCE [LARGE SCALE GENOMIC DNA]</scope>
    <source>
        <strain evidence="3">cv. Hale</strain>
    </source>
</reference>
<evidence type="ECO:0000313" key="2">
    <source>
        <dbReference type="EMBL" id="EEF24223.1"/>
    </source>
</evidence>